<dbReference type="SUPFAM" id="SSF53649">
    <property type="entry name" value="Alkaline phosphatase-like"/>
    <property type="match status" value="1"/>
</dbReference>
<dbReference type="EMBL" id="FNXY01000001">
    <property type="protein sequence ID" value="SEI44444.1"/>
    <property type="molecule type" value="Genomic_DNA"/>
</dbReference>
<protein>
    <submittedName>
        <fullName evidence="2">Predicted pyrophosphatase or phosphodiesterase, AlkP superfamily</fullName>
    </submittedName>
</protein>
<keyword evidence="3" id="KW-1185">Reference proteome</keyword>
<dbReference type="InterPro" id="IPR017850">
    <property type="entry name" value="Alkaline_phosphatase_core_sf"/>
</dbReference>
<evidence type="ECO:0000256" key="1">
    <source>
        <dbReference type="SAM" id="SignalP"/>
    </source>
</evidence>
<dbReference type="RefSeq" id="WP_090332112.1">
    <property type="nucleotide sequence ID" value="NZ_FNXY01000001.1"/>
</dbReference>
<evidence type="ECO:0000313" key="3">
    <source>
        <dbReference type="Proteomes" id="UP000199532"/>
    </source>
</evidence>
<dbReference type="Pfam" id="PF01663">
    <property type="entry name" value="Phosphodiest"/>
    <property type="match status" value="1"/>
</dbReference>
<dbReference type="GO" id="GO:0016787">
    <property type="term" value="F:hydrolase activity"/>
    <property type="evidence" value="ECO:0007669"/>
    <property type="project" value="UniProtKB-ARBA"/>
</dbReference>
<dbReference type="CDD" id="cd16018">
    <property type="entry name" value="Enpp"/>
    <property type="match status" value="1"/>
</dbReference>
<gene>
    <name evidence="2" type="ORF">SAMN04487995_0784</name>
</gene>
<dbReference type="Proteomes" id="UP000199532">
    <property type="component" value="Unassembled WGS sequence"/>
</dbReference>
<feature type="chain" id="PRO_5011783031" evidence="1">
    <location>
        <begin position="21"/>
        <end position="449"/>
    </location>
</feature>
<dbReference type="STRING" id="408657.SAMN04487995_0784"/>
<name>A0A1H6QU36_9BACT</name>
<reference evidence="2 3" key="1">
    <citation type="submission" date="2016-10" db="EMBL/GenBank/DDBJ databases">
        <authorList>
            <person name="de Groot N.N."/>
        </authorList>
    </citation>
    <scope>NUCLEOTIDE SEQUENCE [LARGE SCALE GENOMIC DNA]</scope>
    <source>
        <strain evidence="2 3">DSM 19938</strain>
    </source>
</reference>
<accession>A0A1H6QU36</accession>
<feature type="signal peptide" evidence="1">
    <location>
        <begin position="1"/>
        <end position="20"/>
    </location>
</feature>
<dbReference type="PANTHER" id="PTHR10151:SF120">
    <property type="entry name" value="BIS(5'-ADENOSYL)-TRIPHOSPHATASE"/>
    <property type="match status" value="1"/>
</dbReference>
<evidence type="ECO:0000313" key="2">
    <source>
        <dbReference type="EMBL" id="SEI44444.1"/>
    </source>
</evidence>
<dbReference type="AlphaFoldDB" id="A0A1H6QU36"/>
<dbReference type="OrthoDB" id="9779418at2"/>
<keyword evidence="1" id="KW-0732">Signal</keyword>
<dbReference type="Gene3D" id="3.40.720.10">
    <property type="entry name" value="Alkaline Phosphatase, subunit A"/>
    <property type="match status" value="1"/>
</dbReference>
<sequence length="449" mass="49327">MKKIFSTLALSVFTLASVIAQDTHVILISIDGLRPEFYKDASWSMVNLRQAMKNGSYADGVTGVFPTVTYPSHTTMITGVKPIKHGVYYNTPSEPLEVTGKWNWDYSNIKVPTIFSAAKEKGLKTASVFWPVSVGGPATYNIPEYWYLPETKGGKRNMTKALSEHSFPKGFYQEIQQNAVGKLEEIDFDGDYLSIDDNLSRMSSYIIRQYKPSFLAVHLVAVDHFEHEEGRDGDKVRAALSSVDRGIKSILEAVEKAGIKDKTTIIVTGDHGFVDIHSSVSPNILLAQAGLYDPNHKENWKAYFHASGGSSFLHLKDKNDKATLEKVKTILNKLPESQKSMFAVKDRNALDVVGSDPNAVLALAPKQGFTFSNAVTGDLIRPASGGTHGFFPDFKEIQTGFVVFGNGIKKGTVIPEMGLQDIAPLIAKLLKIDFPSADGTLYPGLLTKE</sequence>
<proteinExistence type="predicted"/>
<dbReference type="PANTHER" id="PTHR10151">
    <property type="entry name" value="ECTONUCLEOTIDE PYROPHOSPHATASE/PHOSPHODIESTERASE"/>
    <property type="match status" value="1"/>
</dbReference>
<organism evidence="2 3">
    <name type="scientific">Dyadobacter koreensis</name>
    <dbReference type="NCBI Taxonomy" id="408657"/>
    <lineage>
        <taxon>Bacteria</taxon>
        <taxon>Pseudomonadati</taxon>
        <taxon>Bacteroidota</taxon>
        <taxon>Cytophagia</taxon>
        <taxon>Cytophagales</taxon>
        <taxon>Spirosomataceae</taxon>
        <taxon>Dyadobacter</taxon>
    </lineage>
</organism>
<dbReference type="InterPro" id="IPR002591">
    <property type="entry name" value="Phosphodiest/P_Trfase"/>
</dbReference>